<keyword evidence="3" id="KW-1185">Reference proteome</keyword>
<dbReference type="AlphaFoldDB" id="A0A1G8SZJ1"/>
<name>A0A1G8SZJ1_9ACTN</name>
<keyword evidence="1" id="KW-0732">Signal</keyword>
<sequence length="165" mass="17961">MIEPIGAVVRPRDMRRIWRIVFLPVLVLVLALATRASAAPVSVARAPAAPAADVPQESLVELREQGGFAGVDNQVIVAADGRAAFSRRTGPVVDLPLTAEELAVLRGHLANLRIGPSEARPQGADFIAYTLTHQGHRATRYTLPADWQPVVRFLEEALEKYWAPD</sequence>
<proteinExistence type="predicted"/>
<gene>
    <name evidence="2" type="ORF">SAMN05421869_11022</name>
</gene>
<feature type="signal peptide" evidence="1">
    <location>
        <begin position="1"/>
        <end position="38"/>
    </location>
</feature>
<feature type="chain" id="PRO_5011574893" evidence="1">
    <location>
        <begin position="39"/>
        <end position="165"/>
    </location>
</feature>
<accession>A0A1G8SZJ1</accession>
<evidence type="ECO:0000313" key="3">
    <source>
        <dbReference type="Proteomes" id="UP000199202"/>
    </source>
</evidence>
<dbReference type="EMBL" id="FNDJ01000010">
    <property type="protein sequence ID" value="SDJ34651.1"/>
    <property type="molecule type" value="Genomic_DNA"/>
</dbReference>
<protein>
    <submittedName>
        <fullName evidence="2">Uncharacterized protein</fullName>
    </submittedName>
</protein>
<organism evidence="2 3">
    <name type="scientific">Nonomuraea jiangxiensis</name>
    <dbReference type="NCBI Taxonomy" id="633440"/>
    <lineage>
        <taxon>Bacteria</taxon>
        <taxon>Bacillati</taxon>
        <taxon>Actinomycetota</taxon>
        <taxon>Actinomycetes</taxon>
        <taxon>Streptosporangiales</taxon>
        <taxon>Streptosporangiaceae</taxon>
        <taxon>Nonomuraea</taxon>
    </lineage>
</organism>
<reference evidence="2 3" key="1">
    <citation type="submission" date="2016-10" db="EMBL/GenBank/DDBJ databases">
        <authorList>
            <person name="de Groot N.N."/>
        </authorList>
    </citation>
    <scope>NUCLEOTIDE SEQUENCE [LARGE SCALE GENOMIC DNA]</scope>
    <source>
        <strain evidence="2 3">CGMCC 4.6533</strain>
    </source>
</reference>
<evidence type="ECO:0000256" key="1">
    <source>
        <dbReference type="SAM" id="SignalP"/>
    </source>
</evidence>
<dbReference type="Proteomes" id="UP000199202">
    <property type="component" value="Unassembled WGS sequence"/>
</dbReference>
<evidence type="ECO:0000313" key="2">
    <source>
        <dbReference type="EMBL" id="SDJ34651.1"/>
    </source>
</evidence>